<organism evidence="2 3">
    <name type="scientific">Spinacia oleracea</name>
    <name type="common">Spinach</name>
    <dbReference type="NCBI Taxonomy" id="3562"/>
    <lineage>
        <taxon>Eukaryota</taxon>
        <taxon>Viridiplantae</taxon>
        <taxon>Streptophyta</taxon>
        <taxon>Embryophyta</taxon>
        <taxon>Tracheophyta</taxon>
        <taxon>Spermatophyta</taxon>
        <taxon>Magnoliopsida</taxon>
        <taxon>eudicotyledons</taxon>
        <taxon>Gunneridae</taxon>
        <taxon>Pentapetalae</taxon>
        <taxon>Caryophyllales</taxon>
        <taxon>Chenopodiaceae</taxon>
        <taxon>Chenopodioideae</taxon>
        <taxon>Anserineae</taxon>
        <taxon>Spinacia</taxon>
    </lineage>
</organism>
<gene>
    <name evidence="3" type="primary">LOC110774926</name>
</gene>
<proteinExistence type="inferred from homology"/>
<dbReference type="AlphaFoldDB" id="A0A9R0HQU4"/>
<dbReference type="PANTHER" id="PTHR31642">
    <property type="entry name" value="TRICHOTHECENE 3-O-ACETYLTRANSFERASE"/>
    <property type="match status" value="1"/>
</dbReference>
<dbReference type="PANTHER" id="PTHR31642:SF115">
    <property type="entry name" value="PROTEIN ECERIFERUM 26-LIKE"/>
    <property type="match status" value="1"/>
</dbReference>
<dbReference type="GO" id="GO:0016747">
    <property type="term" value="F:acyltransferase activity, transferring groups other than amino-acyl groups"/>
    <property type="evidence" value="ECO:0000318"/>
    <property type="project" value="GO_Central"/>
</dbReference>
<comment type="similarity">
    <text evidence="1">Belongs to the plant acyltransferase family.</text>
</comment>
<evidence type="ECO:0000256" key="1">
    <source>
        <dbReference type="ARBA" id="ARBA00009861"/>
    </source>
</evidence>
<dbReference type="InterPro" id="IPR050317">
    <property type="entry name" value="Plant_Fungal_Acyltransferase"/>
</dbReference>
<dbReference type="RefSeq" id="XP_021835217.1">
    <property type="nucleotide sequence ID" value="XM_021979525.2"/>
</dbReference>
<accession>A0A9R0HQU4</accession>
<reference evidence="3" key="2">
    <citation type="submission" date="2025-08" db="UniProtKB">
        <authorList>
            <consortium name="RefSeq"/>
        </authorList>
    </citation>
    <scope>IDENTIFICATION</scope>
    <source>
        <tissue evidence="3">Leaf</tissue>
    </source>
</reference>
<dbReference type="GeneID" id="110774926"/>
<dbReference type="KEGG" id="soe:110774926"/>
<dbReference type="InterPro" id="IPR023213">
    <property type="entry name" value="CAT-like_dom_sf"/>
</dbReference>
<evidence type="ECO:0000313" key="3">
    <source>
        <dbReference type="RefSeq" id="XP_021835217.1"/>
    </source>
</evidence>
<dbReference type="Pfam" id="PF02458">
    <property type="entry name" value="Transferase"/>
    <property type="match status" value="1"/>
</dbReference>
<keyword evidence="2" id="KW-1185">Reference proteome</keyword>
<dbReference type="OrthoDB" id="1862401at2759"/>
<protein>
    <submittedName>
        <fullName evidence="3">Protein ECERIFERUM 26</fullName>
    </submittedName>
</protein>
<name>A0A9R0HQU4_SPIOL</name>
<reference evidence="2" key="1">
    <citation type="journal article" date="2021" name="Nat. Commun.">
        <title>Genomic analyses provide insights into spinach domestication and the genetic basis of agronomic traits.</title>
        <authorList>
            <person name="Cai X."/>
            <person name="Sun X."/>
            <person name="Xu C."/>
            <person name="Sun H."/>
            <person name="Wang X."/>
            <person name="Ge C."/>
            <person name="Zhang Z."/>
            <person name="Wang Q."/>
            <person name="Fei Z."/>
            <person name="Jiao C."/>
            <person name="Wang Q."/>
        </authorList>
    </citation>
    <scope>NUCLEOTIDE SEQUENCE [LARGE SCALE GENOMIC DNA]</scope>
    <source>
        <strain evidence="2">cv. Varoflay</strain>
    </source>
</reference>
<dbReference type="Proteomes" id="UP000813463">
    <property type="component" value="Chromosome 1"/>
</dbReference>
<sequence length="441" mass="48962">MKNSNEKDDLVYEIRLSSVGSAAITGENVVYKPNNMDLAMKLHYLRVVYFLDKQTIEGLSPTKLREGIFAWLNYYYESCGRFRRSEEDGGRPFIKCNDCGMRFVEAKSSKTLEEWILMEDTSSQRLLVATNVLGPELIFSPLVFLQVTSLKCGGLALGLSWAHVLGDAFSASNYMNWLALSLNGVKPTYPPSLNKSPPCNIKPKKPINLEPSSIKKVGPFGDHWIMPLPCEMDTFSFHVKPAQLTKLQAKLSENDSILSPIQPFELLSAVIWRAIAKIRNGSEPNTVTVIKKDAASPIEDAMALRNNQFVGSIKAAFSVAEAHIEELAALIHDVSDSEKDQIEEMVGRDPGGSDYIIYGSNLTFVNMEEADFYGFELKGLAPRFVNCFVDGIGKEGVVLVIPSPKDDKSNAKTMDGGRIVTLILPKECMVELKEELKEYGL</sequence>
<dbReference type="Gene3D" id="3.30.559.10">
    <property type="entry name" value="Chloramphenicol acetyltransferase-like domain"/>
    <property type="match status" value="2"/>
</dbReference>
<evidence type="ECO:0000313" key="2">
    <source>
        <dbReference type="Proteomes" id="UP000813463"/>
    </source>
</evidence>